<name>X8CGW1_MYCIT</name>
<accession>X8CGW1</accession>
<dbReference type="AlphaFoldDB" id="X8CGW1"/>
<feature type="region of interest" description="Disordered" evidence="1">
    <location>
        <begin position="76"/>
        <end position="104"/>
    </location>
</feature>
<sequence length="144" mass="15797">MDHTIPYAAGGPTHASNLKALCRTHHLVKTFWGWQEKQLPDGTLIFTSPAGHTYVTTPGSALLFPSLCAATGAIAAPEADPPPNHCAQRTAMMPQRRRTRTQDRATRIAAERKHNRTARLAERPSYAWYSESTHAVGDGEPPPF</sequence>
<keyword evidence="2" id="KW-0378">Hydrolase</keyword>
<dbReference type="EMBL" id="JAOG01000002">
    <property type="protein sequence ID" value="EUA55294.1"/>
    <property type="molecule type" value="Genomic_DNA"/>
</dbReference>
<organism evidence="2 3">
    <name type="scientific">Mycobacterium intracellulare 1956</name>
    <dbReference type="NCBI Taxonomy" id="1299331"/>
    <lineage>
        <taxon>Bacteria</taxon>
        <taxon>Bacillati</taxon>
        <taxon>Actinomycetota</taxon>
        <taxon>Actinomycetes</taxon>
        <taxon>Mycobacteriales</taxon>
        <taxon>Mycobacteriaceae</taxon>
        <taxon>Mycobacterium</taxon>
        <taxon>Mycobacterium avium complex (MAC)</taxon>
    </lineage>
</organism>
<dbReference type="GO" id="GO:0004519">
    <property type="term" value="F:endonuclease activity"/>
    <property type="evidence" value="ECO:0007669"/>
    <property type="project" value="UniProtKB-KW"/>
</dbReference>
<reference evidence="2 3" key="1">
    <citation type="submission" date="2013-12" db="EMBL/GenBank/DDBJ databases">
        <authorList>
            <person name="Zelazny A."/>
            <person name="Olivier K."/>
            <person name="Holland S."/>
            <person name="Lenaerts A."/>
            <person name="Ordway D."/>
            <person name="DeGroote M.A."/>
            <person name="Parker T."/>
            <person name="Sizemore C."/>
            <person name="Tallon L.J."/>
            <person name="Sadzewicz L.K."/>
            <person name="Sengamalay N."/>
            <person name="Fraser C.M."/>
            <person name="Hine E."/>
            <person name="Shefchek K.A."/>
            <person name="Das S.P."/>
            <person name="Tettelin H."/>
        </authorList>
    </citation>
    <scope>NUCLEOTIDE SEQUENCE [LARGE SCALE GENOMIC DNA]</scope>
    <source>
        <strain evidence="2 3">1956</strain>
    </source>
</reference>
<dbReference type="InterPro" id="IPR003615">
    <property type="entry name" value="HNH_nuc"/>
</dbReference>
<keyword evidence="2" id="KW-0255">Endonuclease</keyword>
<dbReference type="CDD" id="cd00085">
    <property type="entry name" value="HNHc"/>
    <property type="match status" value="1"/>
</dbReference>
<proteinExistence type="predicted"/>
<evidence type="ECO:0000256" key="1">
    <source>
        <dbReference type="SAM" id="MobiDB-lite"/>
    </source>
</evidence>
<comment type="caution">
    <text evidence="2">The sequence shown here is derived from an EMBL/GenBank/DDBJ whole genome shotgun (WGS) entry which is preliminary data.</text>
</comment>
<keyword evidence="2" id="KW-0540">Nuclease</keyword>
<protein>
    <submittedName>
        <fullName evidence="2">HNH endonuclease family protein</fullName>
    </submittedName>
</protein>
<dbReference type="Proteomes" id="UP000020825">
    <property type="component" value="Unassembled WGS sequence"/>
</dbReference>
<gene>
    <name evidence="2" type="ORF">I550_3445</name>
</gene>
<evidence type="ECO:0000313" key="3">
    <source>
        <dbReference type="Proteomes" id="UP000020825"/>
    </source>
</evidence>
<evidence type="ECO:0000313" key="2">
    <source>
        <dbReference type="EMBL" id="EUA55294.1"/>
    </source>
</evidence>
<dbReference type="PATRIC" id="fig|1299331.3.peg.3362"/>